<reference evidence="2" key="1">
    <citation type="submission" date="2023-07" db="EMBL/GenBank/DDBJ databases">
        <title>A chromosome-level genome assembly of Lolium multiflorum.</title>
        <authorList>
            <person name="Chen Y."/>
            <person name="Copetti D."/>
            <person name="Kolliker R."/>
            <person name="Studer B."/>
        </authorList>
    </citation>
    <scope>NUCLEOTIDE SEQUENCE</scope>
    <source>
        <strain evidence="2">02402/16</strain>
        <tissue evidence="2">Leaf</tissue>
    </source>
</reference>
<feature type="compositionally biased region" description="Low complexity" evidence="1">
    <location>
        <begin position="291"/>
        <end position="301"/>
    </location>
</feature>
<dbReference type="Proteomes" id="UP001231189">
    <property type="component" value="Unassembled WGS sequence"/>
</dbReference>
<evidence type="ECO:0000313" key="2">
    <source>
        <dbReference type="EMBL" id="KAK1668945.1"/>
    </source>
</evidence>
<feature type="compositionally biased region" description="Polar residues" evidence="1">
    <location>
        <begin position="106"/>
        <end position="123"/>
    </location>
</feature>
<feature type="region of interest" description="Disordered" evidence="1">
    <location>
        <begin position="71"/>
        <end position="128"/>
    </location>
</feature>
<feature type="compositionally biased region" description="Basic and acidic residues" evidence="1">
    <location>
        <begin position="71"/>
        <end position="94"/>
    </location>
</feature>
<feature type="region of interest" description="Disordered" evidence="1">
    <location>
        <begin position="280"/>
        <end position="301"/>
    </location>
</feature>
<gene>
    <name evidence="2" type="ORF">QYE76_057104</name>
</gene>
<protein>
    <submittedName>
        <fullName evidence="2">Uncharacterized protein</fullName>
    </submittedName>
</protein>
<name>A0AAD8T3S6_LOLMU</name>
<feature type="region of interest" description="Disordered" evidence="1">
    <location>
        <begin position="149"/>
        <end position="168"/>
    </location>
</feature>
<accession>A0AAD8T3S6</accession>
<sequence length="301" mass="34698">MTRARVKALHDKVNSILATLDLDTPLDGMLPHAETLCVIRYKDHQGYEEEEAPFIKEEEITWCKKLEEMKKKEEMRREGERKKEDRRKEGEGRRSAWRQAHGRRQAGTTSTSGLPATKATTGSPGLLLAGTYRRAPSLARQGRYRLDGWAGTSGLGTARGTAHTPQRTGYSRSKTVFFRYLGRYLRRRHGDEARDDEVLRNTERLATHHNLWTQRQEFKEQLTLFETRIDEQYEEVAHNFSQVNQDISLLREATDNLHGQVAANDANMERRMDSLERAITNLGRHRRHRSTSSSSSSSQDY</sequence>
<evidence type="ECO:0000256" key="1">
    <source>
        <dbReference type="SAM" id="MobiDB-lite"/>
    </source>
</evidence>
<dbReference type="AlphaFoldDB" id="A0AAD8T3S6"/>
<comment type="caution">
    <text evidence="2">The sequence shown here is derived from an EMBL/GenBank/DDBJ whole genome shotgun (WGS) entry which is preliminary data.</text>
</comment>
<dbReference type="EMBL" id="JAUUTY010000003">
    <property type="protein sequence ID" value="KAK1668945.1"/>
    <property type="molecule type" value="Genomic_DNA"/>
</dbReference>
<evidence type="ECO:0000313" key="3">
    <source>
        <dbReference type="Proteomes" id="UP001231189"/>
    </source>
</evidence>
<keyword evidence="3" id="KW-1185">Reference proteome</keyword>
<organism evidence="2 3">
    <name type="scientific">Lolium multiflorum</name>
    <name type="common">Italian ryegrass</name>
    <name type="synonym">Lolium perenne subsp. multiflorum</name>
    <dbReference type="NCBI Taxonomy" id="4521"/>
    <lineage>
        <taxon>Eukaryota</taxon>
        <taxon>Viridiplantae</taxon>
        <taxon>Streptophyta</taxon>
        <taxon>Embryophyta</taxon>
        <taxon>Tracheophyta</taxon>
        <taxon>Spermatophyta</taxon>
        <taxon>Magnoliopsida</taxon>
        <taxon>Liliopsida</taxon>
        <taxon>Poales</taxon>
        <taxon>Poaceae</taxon>
        <taxon>BOP clade</taxon>
        <taxon>Pooideae</taxon>
        <taxon>Poodae</taxon>
        <taxon>Poeae</taxon>
        <taxon>Poeae Chloroplast Group 2 (Poeae type)</taxon>
        <taxon>Loliodinae</taxon>
        <taxon>Loliinae</taxon>
        <taxon>Lolium</taxon>
    </lineage>
</organism>
<proteinExistence type="predicted"/>